<accession>A0A250EB99</accession>
<dbReference type="Pfam" id="PF00535">
    <property type="entry name" value="Glycos_transf_2"/>
    <property type="match status" value="1"/>
</dbReference>
<evidence type="ECO:0000313" key="6">
    <source>
        <dbReference type="Proteomes" id="UP000242855"/>
    </source>
</evidence>
<evidence type="ECO:0000259" key="4">
    <source>
        <dbReference type="Pfam" id="PF00535"/>
    </source>
</evidence>
<dbReference type="InterPro" id="IPR001173">
    <property type="entry name" value="Glyco_trans_2-like"/>
</dbReference>
<feature type="domain" description="Glycosyltransferase 2-like" evidence="4">
    <location>
        <begin position="5"/>
        <end position="133"/>
    </location>
</feature>
<protein>
    <submittedName>
        <fullName evidence="5">Glycosyl transferase family 2</fullName>
    </submittedName>
</protein>
<dbReference type="AlphaFoldDB" id="A0A250EB99"/>
<dbReference type="SUPFAM" id="SSF53448">
    <property type="entry name" value="Nucleotide-diphospho-sugar transferases"/>
    <property type="match status" value="1"/>
</dbReference>
<dbReference type="GeneID" id="96782251"/>
<evidence type="ECO:0000256" key="1">
    <source>
        <dbReference type="ARBA" id="ARBA00006739"/>
    </source>
</evidence>
<gene>
    <name evidence="5" type="ORF">CGC48_10595</name>
</gene>
<organism evidence="5 6">
    <name type="scientific">Capnocytophaga cynodegmi</name>
    <dbReference type="NCBI Taxonomy" id="28189"/>
    <lineage>
        <taxon>Bacteria</taxon>
        <taxon>Pseudomonadati</taxon>
        <taxon>Bacteroidota</taxon>
        <taxon>Flavobacteriia</taxon>
        <taxon>Flavobacteriales</taxon>
        <taxon>Flavobacteriaceae</taxon>
        <taxon>Capnocytophaga</taxon>
    </lineage>
</organism>
<evidence type="ECO:0000313" key="5">
    <source>
        <dbReference type="EMBL" id="ATA69025.1"/>
    </source>
</evidence>
<proteinExistence type="inferred from homology"/>
<dbReference type="PANTHER" id="PTHR43630">
    <property type="entry name" value="POLY-BETA-1,6-N-ACETYL-D-GLUCOSAMINE SYNTHASE"/>
    <property type="match status" value="1"/>
</dbReference>
<sequence length="282" mass="32448">MNFGIVIPAHNEGDFIEKTLESLFKQTKAPSQIIVVDDCSTDLTPQILEKIKLKNPSLVILRREEGATHLPGSKVVRAFNSGLPFLKDDIDVICKFDADLVFSPDYLDILEKHFTENQKIGMCGGFCYVEENGDWVLESLTDKDHLRGAVKAYRKACFSDIGGLKTAMGWDTVDELLARFYGWEVKTDEVLKVKHLRPTGAGYNLNARFLQGSVFYRLRYGFLLSVLASAKLAFKKKKWSLFKDYLRGYFKAKREKQEFLVTPEQGKWIRHYRWNKILTKIF</sequence>
<dbReference type="Gene3D" id="3.90.550.10">
    <property type="entry name" value="Spore Coat Polysaccharide Biosynthesis Protein SpsA, Chain A"/>
    <property type="match status" value="1"/>
</dbReference>
<reference evidence="5 6" key="1">
    <citation type="journal article" date="2017" name="Genome Announc.">
        <title>Twelve Complete Reference Genomes of Clinical Isolates in the Capnocytophaga Genus.</title>
        <authorList>
            <person name="Villarma A."/>
            <person name="Gulvik C.A."/>
            <person name="Rowe L.A."/>
            <person name="Sheth M."/>
            <person name="Juieng P."/>
            <person name="Nicholson A.C."/>
            <person name="Loparev V.N."/>
            <person name="McQuiston J.R."/>
        </authorList>
    </citation>
    <scope>NUCLEOTIDE SEQUENCE [LARGE SCALE GENOMIC DNA]</scope>
    <source>
        <strain evidence="5 6">G7591</strain>
    </source>
</reference>
<keyword evidence="3 5" id="KW-0808">Transferase</keyword>
<dbReference type="KEGG" id="ccyn:CGC48_10595"/>
<dbReference type="GO" id="GO:0016757">
    <property type="term" value="F:glycosyltransferase activity"/>
    <property type="evidence" value="ECO:0007669"/>
    <property type="project" value="UniProtKB-KW"/>
</dbReference>
<dbReference type="EMBL" id="CP022378">
    <property type="protein sequence ID" value="ATA69025.1"/>
    <property type="molecule type" value="Genomic_DNA"/>
</dbReference>
<dbReference type="CDD" id="cd00761">
    <property type="entry name" value="Glyco_tranf_GTA_type"/>
    <property type="match status" value="1"/>
</dbReference>
<comment type="similarity">
    <text evidence="1">Belongs to the glycosyltransferase 2 family.</text>
</comment>
<dbReference type="PANTHER" id="PTHR43630:SF1">
    <property type="entry name" value="POLY-BETA-1,6-N-ACETYL-D-GLUCOSAMINE SYNTHASE"/>
    <property type="match status" value="1"/>
</dbReference>
<keyword evidence="2" id="KW-0328">Glycosyltransferase</keyword>
<evidence type="ECO:0000256" key="3">
    <source>
        <dbReference type="ARBA" id="ARBA00022679"/>
    </source>
</evidence>
<evidence type="ECO:0000256" key="2">
    <source>
        <dbReference type="ARBA" id="ARBA00022676"/>
    </source>
</evidence>
<dbReference type="InterPro" id="IPR029044">
    <property type="entry name" value="Nucleotide-diphossugar_trans"/>
</dbReference>
<name>A0A250EB99_9FLAO</name>
<dbReference type="Proteomes" id="UP000242855">
    <property type="component" value="Chromosome"/>
</dbReference>
<dbReference type="RefSeq" id="WP_098029541.1">
    <property type="nucleotide sequence ID" value="NZ_CP022378.1"/>
</dbReference>